<dbReference type="Gene3D" id="2.60.120.10">
    <property type="entry name" value="Jelly Rolls"/>
    <property type="match status" value="1"/>
</dbReference>
<evidence type="ECO:0000256" key="3">
    <source>
        <dbReference type="ARBA" id="ARBA00023163"/>
    </source>
</evidence>
<dbReference type="GO" id="GO:0003677">
    <property type="term" value="F:DNA binding"/>
    <property type="evidence" value="ECO:0007669"/>
    <property type="project" value="UniProtKB-KW"/>
</dbReference>
<dbReference type="InterPro" id="IPR000595">
    <property type="entry name" value="cNMP-bd_dom"/>
</dbReference>
<keyword evidence="2" id="KW-0238">DNA-binding</keyword>
<evidence type="ECO:0000313" key="5">
    <source>
        <dbReference type="EMBL" id="SCJ64868.1"/>
    </source>
</evidence>
<dbReference type="CDD" id="cd00038">
    <property type="entry name" value="CAP_ED"/>
    <property type="match status" value="1"/>
</dbReference>
<accession>A0A1C6I5T8</accession>
<dbReference type="SUPFAM" id="SSF51206">
    <property type="entry name" value="cAMP-binding domain-like"/>
    <property type="match status" value="1"/>
</dbReference>
<dbReference type="Pfam" id="PF13545">
    <property type="entry name" value="HTH_Crp_2"/>
    <property type="match status" value="1"/>
</dbReference>
<keyword evidence="3" id="KW-0804">Transcription</keyword>
<protein>
    <submittedName>
        <fullName evidence="5">Cyclic nucleotide-binding domain</fullName>
    </submittedName>
</protein>
<name>A0A1C6I5T8_9FIRM</name>
<dbReference type="SUPFAM" id="SSF46785">
    <property type="entry name" value="Winged helix' DNA-binding domain"/>
    <property type="match status" value="1"/>
</dbReference>
<reference evidence="5" key="1">
    <citation type="submission" date="2015-09" db="EMBL/GenBank/DDBJ databases">
        <authorList>
            <consortium name="Pathogen Informatics"/>
        </authorList>
    </citation>
    <scope>NUCLEOTIDE SEQUENCE</scope>
    <source>
        <strain evidence="5">2789STDY5834896</strain>
    </source>
</reference>
<evidence type="ECO:0000256" key="1">
    <source>
        <dbReference type="ARBA" id="ARBA00023015"/>
    </source>
</evidence>
<organism evidence="5">
    <name type="scientific">uncultured Anaerotruncus sp</name>
    <dbReference type="NCBI Taxonomy" id="905011"/>
    <lineage>
        <taxon>Bacteria</taxon>
        <taxon>Bacillati</taxon>
        <taxon>Bacillota</taxon>
        <taxon>Clostridia</taxon>
        <taxon>Eubacteriales</taxon>
        <taxon>Oscillospiraceae</taxon>
        <taxon>Anaerotruncus</taxon>
        <taxon>environmental samples</taxon>
    </lineage>
</organism>
<evidence type="ECO:0000259" key="4">
    <source>
        <dbReference type="PROSITE" id="PS50042"/>
    </source>
</evidence>
<dbReference type="InterPro" id="IPR018490">
    <property type="entry name" value="cNMP-bd_dom_sf"/>
</dbReference>
<gene>
    <name evidence="5" type="ORF">SAMEA3545359_01245</name>
</gene>
<evidence type="ECO:0000256" key="2">
    <source>
        <dbReference type="ARBA" id="ARBA00023125"/>
    </source>
</evidence>
<dbReference type="PROSITE" id="PS50042">
    <property type="entry name" value="CNMP_BINDING_3"/>
    <property type="match status" value="1"/>
</dbReference>
<keyword evidence="1" id="KW-0805">Transcription regulation</keyword>
<dbReference type="AlphaFoldDB" id="A0A1C6I5T8"/>
<dbReference type="InterPro" id="IPR036390">
    <property type="entry name" value="WH_DNA-bd_sf"/>
</dbReference>
<proteinExistence type="predicted"/>
<dbReference type="InterPro" id="IPR014710">
    <property type="entry name" value="RmlC-like_jellyroll"/>
</dbReference>
<dbReference type="EMBL" id="FMHG01000001">
    <property type="protein sequence ID" value="SCJ64868.1"/>
    <property type="molecule type" value="Genomic_DNA"/>
</dbReference>
<feature type="domain" description="Cyclic nucleotide-binding" evidence="4">
    <location>
        <begin position="12"/>
        <end position="84"/>
    </location>
</feature>
<sequence length="208" mass="23393">MQTVYEILRQHRLLDHFFKVELSAGQLIYRSGDLVQAVYLILDGEVVTRLPTPDGGYRSRLCWGPGTLLGQIEALVAYLNQPDTFASTDAVLLGTPVADFLQMVHSCNDLCYYLACHNARGMADGFMRSLYHRPRSVRARLADYLLKNTAPDGLCQRAEDTAEVLGTTPRTVRKYLQQLQEKGAIIRRDGRVYVGDADILRQCAGRDR</sequence>
<dbReference type="GO" id="GO:0006355">
    <property type="term" value="P:regulation of DNA-templated transcription"/>
    <property type="evidence" value="ECO:0007669"/>
    <property type="project" value="InterPro"/>
</dbReference>
<dbReference type="Pfam" id="PF00027">
    <property type="entry name" value="cNMP_binding"/>
    <property type="match status" value="1"/>
</dbReference>
<dbReference type="InterPro" id="IPR012318">
    <property type="entry name" value="HTH_CRP"/>
</dbReference>